<sequence length="38" mass="4296">MGSESCKRNLHSYFGCYPQRSSAIASCARPIKKSFIDR</sequence>
<proteinExistence type="predicted"/>
<evidence type="ECO:0000313" key="1">
    <source>
        <dbReference type="Proteomes" id="UP000887564"/>
    </source>
</evidence>
<protein>
    <submittedName>
        <fullName evidence="2">Uncharacterized protein</fullName>
    </submittedName>
</protein>
<accession>A0A914RSI0</accession>
<dbReference type="WBParaSite" id="PEQ_0000925701-mRNA-1">
    <property type="protein sequence ID" value="PEQ_0000925701-mRNA-1"/>
    <property type="gene ID" value="PEQ_0000925701"/>
</dbReference>
<keyword evidence="1" id="KW-1185">Reference proteome</keyword>
<dbReference type="Proteomes" id="UP000887564">
    <property type="component" value="Unplaced"/>
</dbReference>
<evidence type="ECO:0000313" key="2">
    <source>
        <dbReference type="WBParaSite" id="PEQ_0000925701-mRNA-1"/>
    </source>
</evidence>
<name>A0A914RSI0_PAREQ</name>
<organism evidence="1 2">
    <name type="scientific">Parascaris equorum</name>
    <name type="common">Equine roundworm</name>
    <dbReference type="NCBI Taxonomy" id="6256"/>
    <lineage>
        <taxon>Eukaryota</taxon>
        <taxon>Metazoa</taxon>
        <taxon>Ecdysozoa</taxon>
        <taxon>Nematoda</taxon>
        <taxon>Chromadorea</taxon>
        <taxon>Rhabditida</taxon>
        <taxon>Spirurina</taxon>
        <taxon>Ascaridomorpha</taxon>
        <taxon>Ascaridoidea</taxon>
        <taxon>Ascarididae</taxon>
        <taxon>Parascaris</taxon>
    </lineage>
</organism>
<dbReference type="AlphaFoldDB" id="A0A914RSI0"/>
<reference evidence="2" key="1">
    <citation type="submission" date="2022-11" db="UniProtKB">
        <authorList>
            <consortium name="WormBaseParasite"/>
        </authorList>
    </citation>
    <scope>IDENTIFICATION</scope>
</reference>